<gene>
    <name evidence="1" type="ORF">C444_08160</name>
</gene>
<dbReference type="InterPro" id="IPR055811">
    <property type="entry name" value="DUF7387"/>
</dbReference>
<keyword evidence="2" id="KW-1185">Reference proteome</keyword>
<evidence type="ECO:0000313" key="1">
    <source>
        <dbReference type="EMBL" id="EMA31462.1"/>
    </source>
</evidence>
<organism evidence="1 2">
    <name type="scientific">Haloarcula japonica (strain ATCC 49778 / DSM 6131 / JCM 7785 / NBRC 101032 / NCIMB 13157 / TR-1)</name>
    <dbReference type="NCBI Taxonomy" id="1227453"/>
    <lineage>
        <taxon>Archaea</taxon>
        <taxon>Methanobacteriati</taxon>
        <taxon>Methanobacteriota</taxon>
        <taxon>Stenosarchaea group</taxon>
        <taxon>Halobacteria</taxon>
        <taxon>Halobacteriales</taxon>
        <taxon>Haloarculaceae</taxon>
        <taxon>Haloarcula</taxon>
    </lineage>
</organism>
<accession>M0LD21</accession>
<proteinExistence type="predicted"/>
<dbReference type="Proteomes" id="UP000011524">
    <property type="component" value="Unassembled WGS sequence"/>
</dbReference>
<protein>
    <submittedName>
        <fullName evidence="1">Uncharacterized protein</fullName>
    </submittedName>
</protein>
<reference evidence="1 2" key="1">
    <citation type="journal article" date="2014" name="PLoS Genet.">
        <title>Phylogenetically driven sequencing of extremely halophilic archaea reveals strategies for static and dynamic osmo-response.</title>
        <authorList>
            <person name="Becker E.A."/>
            <person name="Seitzer P.M."/>
            <person name="Tritt A."/>
            <person name="Larsen D."/>
            <person name="Krusor M."/>
            <person name="Yao A.I."/>
            <person name="Wu D."/>
            <person name="Madern D."/>
            <person name="Eisen J.A."/>
            <person name="Darling A.E."/>
            <person name="Facciotti M.T."/>
        </authorList>
    </citation>
    <scope>NUCLEOTIDE SEQUENCE [LARGE SCALE GENOMIC DNA]</scope>
    <source>
        <strain evidence="2">ATCC 49778 / DSM 6131 / JCM 7785 / NBRC 101032 / NCIMB 13157 / TR-1</strain>
    </source>
</reference>
<sequence>MTTVTTGVQNQDGDWTARHLQVDISAEGGTRGFAVENLMAVVAAVTGDDEPTDAELNEFSADSDVVGHRATNYQISSSSLDVARFCSFFPTQATNRLFNS</sequence>
<evidence type="ECO:0000313" key="2">
    <source>
        <dbReference type="Proteomes" id="UP000011524"/>
    </source>
</evidence>
<dbReference type="Pfam" id="PF24113">
    <property type="entry name" value="DUF7387"/>
    <property type="match status" value="1"/>
</dbReference>
<dbReference type="EMBL" id="AOLY01000019">
    <property type="protein sequence ID" value="EMA31462.1"/>
    <property type="molecule type" value="Genomic_DNA"/>
</dbReference>
<name>M0LD21_HALJT</name>
<dbReference type="AlphaFoldDB" id="M0LD21"/>
<comment type="caution">
    <text evidence="1">The sequence shown here is derived from an EMBL/GenBank/DDBJ whole genome shotgun (WGS) entry which is preliminary data.</text>
</comment>